<evidence type="ECO:0000259" key="1">
    <source>
        <dbReference type="Pfam" id="PF01935"/>
    </source>
</evidence>
<dbReference type="RefSeq" id="WP_155967912.1">
    <property type="nucleotide sequence ID" value="NZ_CP046293.1"/>
</dbReference>
<evidence type="ECO:0000313" key="3">
    <source>
        <dbReference type="Proteomes" id="UP000424966"/>
    </source>
</evidence>
<gene>
    <name evidence="2" type="ORF">FOC37_18970</name>
</gene>
<organism evidence="2 3">
    <name type="scientific">Yersinia intermedia</name>
    <dbReference type="NCBI Taxonomy" id="631"/>
    <lineage>
        <taxon>Bacteria</taxon>
        <taxon>Pseudomonadati</taxon>
        <taxon>Pseudomonadota</taxon>
        <taxon>Gammaproteobacteria</taxon>
        <taxon>Enterobacterales</taxon>
        <taxon>Yersiniaceae</taxon>
        <taxon>Yersinia</taxon>
    </lineage>
</organism>
<sequence length="611" mass="69438">MTDNIDLDFSEDEKSKIESFDTGDINAEVISVYPDKVSILVNDLKKLSSVDEVLRVGSYLRISDDNDVVLIASIENFSISATATNKRHYLIEACPLGVIRDNIFTRGGDSIAIPPKKVEVASRNDINRVFDSGLKDKNKFFFSKLSTHSTISIPVDGDKFFNKHIAITGSTGSGKSHTVARIINNAMLYEKEKNKQNNSHIVIFDLHSEYASAFPHENLLSIHKLNLPYWLMNDEELEEMFLESGDNNNYNQSSLLRKIITKNKIKYNPNIEKIFFDSPVYFNIQEVTNYLINLSNETTNAKDRYRIMLIDDSYEIKKDGGIENEDSGLLLDEEDKDKRYFESVQKFHPQKNANISKGDYADGSINKFISRIESKISQERLKFLFSEETSKKIFQEVIENLLGFKSKSNVTVIDLSGIPFEVLSVTVSLVSRIIFDFGYIYKKSLAGENQQNLNHELPILLVYEEAHKYVPKSDLGRYKSSKTSLERIAKEGRKYGVTMLISTQRPSEISDTIFSQCSNYVSMRLTNPVDQGYIRKILPDSMGDLSNSLSALKTGEALIMGDAVLMPSLVMIDPCDEEYAPSSNDIPYLEIWKKSWYELELKTLCDSLQSK</sequence>
<keyword evidence="3" id="KW-1185">Reference proteome</keyword>
<dbReference type="Gene3D" id="3.40.50.300">
    <property type="entry name" value="P-loop containing nucleotide triphosphate hydrolases"/>
    <property type="match status" value="2"/>
</dbReference>
<dbReference type="SUPFAM" id="SSF52540">
    <property type="entry name" value="P-loop containing nucleoside triphosphate hydrolases"/>
    <property type="match status" value="1"/>
</dbReference>
<dbReference type="GeneID" id="58048391"/>
<accession>A0ABX6FCQ5</accession>
<dbReference type="InterPro" id="IPR008571">
    <property type="entry name" value="HerA-like"/>
</dbReference>
<feature type="domain" description="Helicase HerA central" evidence="1">
    <location>
        <begin position="144"/>
        <end position="433"/>
    </location>
</feature>
<dbReference type="EMBL" id="CP046294">
    <property type="protein sequence ID" value="QGR72265.1"/>
    <property type="molecule type" value="Genomic_DNA"/>
</dbReference>
<dbReference type="PANTHER" id="PTHR42957">
    <property type="entry name" value="HELICASE MJ1565-RELATED"/>
    <property type="match status" value="1"/>
</dbReference>
<dbReference type="Proteomes" id="UP000424966">
    <property type="component" value="Chromosome"/>
</dbReference>
<dbReference type="Pfam" id="PF01935">
    <property type="entry name" value="DUF87"/>
    <property type="match status" value="1"/>
</dbReference>
<evidence type="ECO:0000313" key="2">
    <source>
        <dbReference type="EMBL" id="QGR72265.1"/>
    </source>
</evidence>
<protein>
    <submittedName>
        <fullName evidence="2">DUF87 domain-containing protein</fullName>
    </submittedName>
</protein>
<dbReference type="InterPro" id="IPR027417">
    <property type="entry name" value="P-loop_NTPase"/>
</dbReference>
<reference evidence="2 3" key="1">
    <citation type="submission" date="2019-11" db="EMBL/GenBank/DDBJ databases">
        <title>FDA dAtabase for Regulatory Grade micrObial Sequences (FDA-ARGOS): Supporting development and validation of Infectious Disease Dx tests.</title>
        <authorList>
            <person name="Patel R."/>
            <person name="Rucinski S."/>
            <person name="Tallon L."/>
            <person name="Sadzewicz L."/>
            <person name="Vavikolanu K."/>
            <person name="Mehta A."/>
            <person name="Aluvathingal J."/>
            <person name="Nadendla S."/>
            <person name="Nandy P."/>
            <person name="Geyer C."/>
            <person name="Yan Y."/>
            <person name="Sichtig H."/>
        </authorList>
    </citation>
    <scope>NUCLEOTIDE SEQUENCE [LARGE SCALE GENOMIC DNA]</scope>
    <source>
        <strain evidence="2 3">FDAARGOS_729</strain>
    </source>
</reference>
<name>A0ABX6FCQ5_YERIN</name>
<proteinExistence type="predicted"/>
<dbReference type="InterPro" id="IPR002789">
    <property type="entry name" value="HerA_central"/>
</dbReference>
<dbReference type="PANTHER" id="PTHR42957:SF1">
    <property type="entry name" value="HELICASE MJ1565-RELATED"/>
    <property type="match status" value="1"/>
</dbReference>